<evidence type="ECO:0000313" key="1">
    <source>
        <dbReference type="EMBL" id="TFK52022.1"/>
    </source>
</evidence>
<evidence type="ECO:0008006" key="3">
    <source>
        <dbReference type="Google" id="ProtNLM"/>
    </source>
</evidence>
<sequence length="320" mass="35474">MPYSTVLRQQSSLRRSGSKGNPSRVLHAVRKKCALPAELLDHIISLVLVNVSPRSFSTIASFSLASYQFRQVALRQWFSILKVSSVATFTNLCSVNGLYSWVRYLLCTSFTLLPKPTNVARFQNLESVIIDCQLIGQNKQYQTLKHILSPITRRITVLKLTALSRIDAATLRLISSVSPNLKVLELSCAERLEYSCCLDCFEESASCIIYAPVPRLYGSFAALGESFATALEPLVCLEHLFLGILLSEGDLGSFVPDPDYDGQERPVFELDSPKTIRANEALVNAIITQRRRSLRTISWGAPVHAGLNGTDHRSEPTIIG</sequence>
<reference evidence="1 2" key="1">
    <citation type="journal article" date="2019" name="Nat. Ecol. Evol.">
        <title>Megaphylogeny resolves global patterns of mushroom evolution.</title>
        <authorList>
            <person name="Varga T."/>
            <person name="Krizsan K."/>
            <person name="Foldi C."/>
            <person name="Dima B."/>
            <person name="Sanchez-Garcia M."/>
            <person name="Sanchez-Ramirez S."/>
            <person name="Szollosi G.J."/>
            <person name="Szarkandi J.G."/>
            <person name="Papp V."/>
            <person name="Albert L."/>
            <person name="Andreopoulos W."/>
            <person name="Angelini C."/>
            <person name="Antonin V."/>
            <person name="Barry K.W."/>
            <person name="Bougher N.L."/>
            <person name="Buchanan P."/>
            <person name="Buyck B."/>
            <person name="Bense V."/>
            <person name="Catcheside P."/>
            <person name="Chovatia M."/>
            <person name="Cooper J."/>
            <person name="Damon W."/>
            <person name="Desjardin D."/>
            <person name="Finy P."/>
            <person name="Geml J."/>
            <person name="Haridas S."/>
            <person name="Hughes K."/>
            <person name="Justo A."/>
            <person name="Karasinski D."/>
            <person name="Kautmanova I."/>
            <person name="Kiss B."/>
            <person name="Kocsube S."/>
            <person name="Kotiranta H."/>
            <person name="LaButti K.M."/>
            <person name="Lechner B.E."/>
            <person name="Liimatainen K."/>
            <person name="Lipzen A."/>
            <person name="Lukacs Z."/>
            <person name="Mihaltcheva S."/>
            <person name="Morgado L.N."/>
            <person name="Niskanen T."/>
            <person name="Noordeloos M.E."/>
            <person name="Ohm R.A."/>
            <person name="Ortiz-Santana B."/>
            <person name="Ovrebo C."/>
            <person name="Racz N."/>
            <person name="Riley R."/>
            <person name="Savchenko A."/>
            <person name="Shiryaev A."/>
            <person name="Soop K."/>
            <person name="Spirin V."/>
            <person name="Szebenyi C."/>
            <person name="Tomsovsky M."/>
            <person name="Tulloss R.E."/>
            <person name="Uehling J."/>
            <person name="Grigoriev I.V."/>
            <person name="Vagvolgyi C."/>
            <person name="Papp T."/>
            <person name="Martin F.M."/>
            <person name="Miettinen O."/>
            <person name="Hibbett D.S."/>
            <person name="Nagy L.G."/>
        </authorList>
    </citation>
    <scope>NUCLEOTIDE SEQUENCE [LARGE SCALE GENOMIC DNA]</scope>
    <source>
        <strain evidence="1 2">OMC1185</strain>
    </source>
</reference>
<gene>
    <name evidence="1" type="ORF">OE88DRAFT_1679669</name>
</gene>
<proteinExistence type="predicted"/>
<organism evidence="1 2">
    <name type="scientific">Heliocybe sulcata</name>
    <dbReference type="NCBI Taxonomy" id="5364"/>
    <lineage>
        <taxon>Eukaryota</taxon>
        <taxon>Fungi</taxon>
        <taxon>Dikarya</taxon>
        <taxon>Basidiomycota</taxon>
        <taxon>Agaricomycotina</taxon>
        <taxon>Agaricomycetes</taxon>
        <taxon>Gloeophyllales</taxon>
        <taxon>Gloeophyllaceae</taxon>
        <taxon>Heliocybe</taxon>
    </lineage>
</organism>
<protein>
    <recommendedName>
        <fullName evidence="3">F-box domain-containing protein</fullName>
    </recommendedName>
</protein>
<keyword evidence="2" id="KW-1185">Reference proteome</keyword>
<accession>A0A5C3N4I6</accession>
<dbReference type="AlphaFoldDB" id="A0A5C3N4I6"/>
<evidence type="ECO:0000313" key="2">
    <source>
        <dbReference type="Proteomes" id="UP000305948"/>
    </source>
</evidence>
<dbReference type="EMBL" id="ML213510">
    <property type="protein sequence ID" value="TFK52022.1"/>
    <property type="molecule type" value="Genomic_DNA"/>
</dbReference>
<dbReference type="OrthoDB" id="3159295at2759"/>
<dbReference type="Proteomes" id="UP000305948">
    <property type="component" value="Unassembled WGS sequence"/>
</dbReference>
<name>A0A5C3N4I6_9AGAM</name>